<evidence type="ECO:0000256" key="1">
    <source>
        <dbReference type="SAM" id="MobiDB-lite"/>
    </source>
</evidence>
<feature type="region of interest" description="Disordered" evidence="1">
    <location>
        <begin position="64"/>
        <end position="110"/>
    </location>
</feature>
<evidence type="ECO:0008006" key="4">
    <source>
        <dbReference type="Google" id="ProtNLM"/>
    </source>
</evidence>
<feature type="compositionally biased region" description="Low complexity" evidence="1">
    <location>
        <begin position="322"/>
        <end position="352"/>
    </location>
</feature>
<dbReference type="PANTHER" id="PTHR16148">
    <property type="entry name" value="NF-KAPPA-B-REPRESSING FACTOR-RELATED"/>
    <property type="match status" value="1"/>
</dbReference>
<feature type="region of interest" description="Disordered" evidence="1">
    <location>
        <begin position="321"/>
        <end position="352"/>
    </location>
</feature>
<dbReference type="PANTHER" id="PTHR16148:SF14">
    <property type="entry name" value="MYND-TYPE DOMAIN-CONTAINING PROTEIN"/>
    <property type="match status" value="1"/>
</dbReference>
<proteinExistence type="predicted"/>
<dbReference type="Proteomes" id="UP001530377">
    <property type="component" value="Unassembled WGS sequence"/>
</dbReference>
<comment type="caution">
    <text evidence="2">The sequence shown here is derived from an EMBL/GenBank/DDBJ whole genome shotgun (WGS) entry which is preliminary data.</text>
</comment>
<sequence length="622" mass="69903">MTDNYYKDDYNVSTGPTSRQRRRHRQIMTTPRRRRGFILLLTLMLLLAARAAITLIFRPSSSVVFEEDEEEGGGGGGGGEDAEEKDERRRGDWRSSSSSSMGGSKGGVSTIGGRDVVPFIERRNEYLVEKFDEISNRGIGGIDDDDMEYNDDDQVLDQDKDENIRRGGDDTEMAVDEIYHDSHDYGILCVHYHKTGYVLSRMLTIFVLELQSMARNETPPPPLRGRNADPVLDINTGRTIGFGRMGSWNANYVNARRHSGVTGCPMNFELTTGTIHIQESPDLFCADVTLSRLMLGRIAKRGDHNGNYIRRGKEKTISMTMNNNEKNNNNNNGNNNSSSNNNNNNNNINNNNNNGVKIVHFIRNPFEMALSNYFYHAQEPTPEEWVHIDDPCETKYDDGRSLATLVLPTIKTRTNITREHLDALVVTCQSLFRSKASLKNATYYQHLTELDRKDGLRLATAQMVISSSSANNYLAGGDILRMAQNIIKFENLMSSNAIPRNQRSKFRVLSLSMEEQISSPQNSTLRFVDFIFGVGGSSNVVPRNLRVKAAAEFERKNRRGTAKSPHVTQGRHGDREVLHRFLRDDDVFGPVLSEIEKLVERALSLTPTLSSTPSTSSSILMT</sequence>
<accession>A0ABD3R257</accession>
<evidence type="ECO:0000313" key="3">
    <source>
        <dbReference type="Proteomes" id="UP001530377"/>
    </source>
</evidence>
<keyword evidence="3" id="KW-1185">Reference proteome</keyword>
<gene>
    <name evidence="2" type="ORF">ACHAXA_008226</name>
</gene>
<name>A0ABD3R257_9STRA</name>
<evidence type="ECO:0000313" key="2">
    <source>
        <dbReference type="EMBL" id="KAL3806242.1"/>
    </source>
</evidence>
<reference evidence="2 3" key="1">
    <citation type="submission" date="2024-10" db="EMBL/GenBank/DDBJ databases">
        <title>Updated reference genomes for cyclostephanoid diatoms.</title>
        <authorList>
            <person name="Roberts W.R."/>
            <person name="Alverson A.J."/>
        </authorList>
    </citation>
    <scope>NUCLEOTIDE SEQUENCE [LARGE SCALE GENOMIC DNA]</scope>
    <source>
        <strain evidence="2 3">AJA228-03</strain>
    </source>
</reference>
<dbReference type="AlphaFoldDB" id="A0ABD3R257"/>
<feature type="compositionally biased region" description="Basic and acidic residues" evidence="1">
    <location>
        <begin position="1"/>
        <end position="10"/>
    </location>
</feature>
<feature type="region of interest" description="Disordered" evidence="1">
    <location>
        <begin position="1"/>
        <end position="28"/>
    </location>
</feature>
<feature type="compositionally biased region" description="Basic residues" evidence="1">
    <location>
        <begin position="19"/>
        <end position="28"/>
    </location>
</feature>
<dbReference type="EMBL" id="JALLPB020000855">
    <property type="protein sequence ID" value="KAL3806242.1"/>
    <property type="molecule type" value="Genomic_DNA"/>
</dbReference>
<organism evidence="2 3">
    <name type="scientific">Cyclostephanos tholiformis</name>
    <dbReference type="NCBI Taxonomy" id="382380"/>
    <lineage>
        <taxon>Eukaryota</taxon>
        <taxon>Sar</taxon>
        <taxon>Stramenopiles</taxon>
        <taxon>Ochrophyta</taxon>
        <taxon>Bacillariophyta</taxon>
        <taxon>Coscinodiscophyceae</taxon>
        <taxon>Thalassiosirophycidae</taxon>
        <taxon>Stephanodiscales</taxon>
        <taxon>Stephanodiscaceae</taxon>
        <taxon>Cyclostephanos</taxon>
    </lineage>
</organism>
<protein>
    <recommendedName>
        <fullName evidence="4">Sulfotransferase domain-containing protein</fullName>
    </recommendedName>
</protein>